<dbReference type="EMBL" id="CAXDID020000590">
    <property type="protein sequence ID" value="CAL6104994.1"/>
    <property type="molecule type" value="Genomic_DNA"/>
</dbReference>
<evidence type="ECO:0000313" key="1">
    <source>
        <dbReference type="EMBL" id="CAI9913080.1"/>
    </source>
</evidence>
<dbReference type="EMBL" id="CAXDID020000565">
    <property type="protein sequence ID" value="CAL6103328.1"/>
    <property type="molecule type" value="Genomic_DNA"/>
</dbReference>
<evidence type="ECO:0000313" key="7">
    <source>
        <dbReference type="Proteomes" id="UP001642409"/>
    </source>
</evidence>
<comment type="caution">
    <text evidence="2">The sequence shown here is derived from an EMBL/GenBank/DDBJ whole genome shotgun (WGS) entry which is preliminary data.</text>
</comment>
<dbReference type="AlphaFoldDB" id="A0AA86TQ73"/>
<gene>
    <name evidence="2" type="ORF">HINF_LOCUS12271</name>
    <name evidence="3" type="ORF">HINF_LOCUS54914</name>
    <name evidence="4" type="ORF">HINF_LOCUS67876</name>
    <name evidence="5" type="ORF">HINF_LOCUS72092</name>
    <name evidence="1" type="ORF">HINF_LOCUS725</name>
    <name evidence="6" type="ORF">HINF_LOCUS73050</name>
</gene>
<dbReference type="SUPFAM" id="SSF53098">
    <property type="entry name" value="Ribonuclease H-like"/>
    <property type="match status" value="1"/>
</dbReference>
<keyword evidence="7" id="KW-1185">Reference proteome</keyword>
<sequence length="350" mass="40497">MSQQPSSPSNQQSSDSNSSKVTEAECNVLDSAFERHHGNFKICILCLMEKKLCKLFRPNRPSQLLHFQNQHGIKREDLCSVLPQLICRFTQPITVSEKRQKGAWMRALIKQTVLKSTPFRHVNSPYFAEISRFKTSATQLVREMHKYAKLIKRHQFWQYNRKKIYASMILDGVTTGGGEHLYAFILKTRNHLHFLGTAQNETAMTAEWLASIVKEKIEWLKTTYNIEVISVAQDNAAVMGLMVKYLNGEVRNAPFEVVQKTMLANNKKVLKLPCLAHTLCLCLRSYIDHFNTKGWVDAIAKANKIKAQYCETRWTSMNNSINKIRRFIPNLDQVPEDHLQHWEHIHQDPC</sequence>
<reference evidence="2" key="1">
    <citation type="submission" date="2023-06" db="EMBL/GenBank/DDBJ databases">
        <authorList>
            <person name="Kurt Z."/>
        </authorList>
    </citation>
    <scope>NUCLEOTIDE SEQUENCE</scope>
</reference>
<organism evidence="2">
    <name type="scientific">Hexamita inflata</name>
    <dbReference type="NCBI Taxonomy" id="28002"/>
    <lineage>
        <taxon>Eukaryota</taxon>
        <taxon>Metamonada</taxon>
        <taxon>Diplomonadida</taxon>
        <taxon>Hexamitidae</taxon>
        <taxon>Hexamitinae</taxon>
        <taxon>Hexamita</taxon>
    </lineage>
</organism>
<protein>
    <recommendedName>
        <fullName evidence="8">DUF659 domain-containing protein</fullName>
    </recommendedName>
</protein>
<dbReference type="EMBL" id="CATOUU010001018">
    <property type="protein sequence ID" value="CAI9967269.1"/>
    <property type="molecule type" value="Genomic_DNA"/>
</dbReference>
<evidence type="ECO:0000313" key="2">
    <source>
        <dbReference type="EMBL" id="CAI9924626.1"/>
    </source>
</evidence>
<evidence type="ECO:0000313" key="5">
    <source>
        <dbReference type="EMBL" id="CAL6103328.1"/>
    </source>
</evidence>
<evidence type="ECO:0000313" key="6">
    <source>
        <dbReference type="EMBL" id="CAL6104994.1"/>
    </source>
</evidence>
<evidence type="ECO:0008006" key="8">
    <source>
        <dbReference type="Google" id="ProtNLM"/>
    </source>
</evidence>
<proteinExistence type="predicted"/>
<dbReference type="Proteomes" id="UP001642409">
    <property type="component" value="Unassembled WGS sequence"/>
</dbReference>
<dbReference type="EMBL" id="CAXDID020000474">
    <property type="protein sequence ID" value="CAL6095284.1"/>
    <property type="molecule type" value="Genomic_DNA"/>
</dbReference>
<reference evidence="4 7" key="2">
    <citation type="submission" date="2024-07" db="EMBL/GenBank/DDBJ databases">
        <authorList>
            <person name="Akdeniz Z."/>
        </authorList>
    </citation>
    <scope>NUCLEOTIDE SEQUENCE [LARGE SCALE GENOMIC DNA]</scope>
</reference>
<name>A0AA86TQ73_9EUKA</name>
<evidence type="ECO:0000313" key="4">
    <source>
        <dbReference type="EMBL" id="CAL6095284.1"/>
    </source>
</evidence>
<dbReference type="EMBL" id="CATOUU010000018">
    <property type="protein sequence ID" value="CAI9913080.1"/>
    <property type="molecule type" value="Genomic_DNA"/>
</dbReference>
<dbReference type="EMBL" id="CATOUU010000317">
    <property type="protein sequence ID" value="CAI9924626.1"/>
    <property type="molecule type" value="Genomic_DNA"/>
</dbReference>
<evidence type="ECO:0000313" key="3">
    <source>
        <dbReference type="EMBL" id="CAI9967269.1"/>
    </source>
</evidence>
<dbReference type="InterPro" id="IPR012337">
    <property type="entry name" value="RNaseH-like_sf"/>
</dbReference>
<accession>A0AA86TQ73</accession>